<dbReference type="SFLD" id="SFLDG01114">
    <property type="entry name" value="phosphomethylpyrimidine_syntha"/>
    <property type="match status" value="1"/>
</dbReference>
<protein>
    <recommendedName>
        <fullName evidence="10">Phosphomethylpyrimidine synthase</fullName>
        <ecNumber evidence="10">4.1.99.17</ecNumber>
    </recommendedName>
    <alternativeName>
        <fullName evidence="10">Hydroxymethylpyrimidine phosphate synthase</fullName>
        <shortName evidence="10">HMP-P synthase</shortName>
        <shortName evidence="10">HMP-phosphate synthase</shortName>
        <shortName evidence="10">HMPP synthase</shortName>
    </alternativeName>
    <alternativeName>
        <fullName evidence="10">Thiamine biosynthesis protein ThiC</fullName>
    </alternativeName>
</protein>
<dbReference type="GO" id="GO:0005829">
    <property type="term" value="C:cytosol"/>
    <property type="evidence" value="ECO:0007669"/>
    <property type="project" value="TreeGrafter"/>
</dbReference>
<dbReference type="GO" id="GO:0009229">
    <property type="term" value="P:thiamine diphosphate biosynthetic process"/>
    <property type="evidence" value="ECO:0007669"/>
    <property type="project" value="UniProtKB-UniRule"/>
</dbReference>
<dbReference type="PANTHER" id="PTHR30557">
    <property type="entry name" value="THIAMINE BIOSYNTHESIS PROTEIN THIC"/>
    <property type="match status" value="1"/>
</dbReference>
<dbReference type="RefSeq" id="WP_261850361.1">
    <property type="nucleotide sequence ID" value="NZ_BQXY01000001.1"/>
</dbReference>
<dbReference type="InterPro" id="IPR038521">
    <property type="entry name" value="ThiC/Bza_core_dom"/>
</dbReference>
<evidence type="ECO:0000256" key="3">
    <source>
        <dbReference type="ARBA" id="ARBA00022691"/>
    </source>
</evidence>
<feature type="binding site" evidence="10">
    <location>
        <position position="292"/>
    </location>
    <ligand>
        <name>substrate</name>
    </ligand>
</feature>
<feature type="binding site" evidence="10">
    <location>
        <position position="98"/>
    </location>
    <ligand>
        <name>substrate</name>
    </ligand>
</feature>
<keyword evidence="8 10" id="KW-0411">Iron-sulfur</keyword>
<dbReference type="SFLD" id="SFLDF00407">
    <property type="entry name" value="phosphomethylpyrimidine_syntha"/>
    <property type="match status" value="1"/>
</dbReference>
<evidence type="ECO:0000256" key="8">
    <source>
        <dbReference type="ARBA" id="ARBA00023014"/>
    </source>
</evidence>
<dbReference type="Gene3D" id="6.10.250.620">
    <property type="match status" value="1"/>
</dbReference>
<comment type="function">
    <text evidence="1 10">Catalyzes the synthesis of the hydroxymethylpyrimidine phosphate (HMP-P) moiety of thiamine from aminoimidazole ribotide (AIR) in a radical S-adenosyl-L-methionine (SAM)-dependent reaction.</text>
</comment>
<evidence type="ECO:0000256" key="9">
    <source>
        <dbReference type="ARBA" id="ARBA00023239"/>
    </source>
</evidence>
<feature type="binding site" evidence="10">
    <location>
        <position position="265"/>
    </location>
    <ligand>
        <name>substrate</name>
    </ligand>
</feature>
<keyword evidence="7 10" id="KW-0408">Iron</keyword>
<reference evidence="11" key="1">
    <citation type="journal article" date="2023" name="Int. J. Syst. Evol. Microbiol.">
        <title>&lt;i&gt;Clostridium folliculivorans&lt;/i&gt; sp. nov., isolated from soil samples of an organic paddy in Japan.</title>
        <authorList>
            <person name="Tazawa J."/>
            <person name="Kobayashi H."/>
            <person name="Tanizawa Y."/>
            <person name="Uchino A."/>
            <person name="Tanaka F."/>
            <person name="Urashima Y."/>
            <person name="Miura S."/>
            <person name="Sakamoto M."/>
            <person name="Ohkuma M."/>
            <person name="Tohno M."/>
        </authorList>
    </citation>
    <scope>NUCLEOTIDE SEQUENCE</scope>
    <source>
        <strain evidence="11">D1-1</strain>
    </source>
</reference>
<dbReference type="SFLD" id="SFLDS00113">
    <property type="entry name" value="Radical_SAM_Phosphomethylpyrim"/>
    <property type="match status" value="1"/>
</dbReference>
<dbReference type="InterPro" id="IPR037509">
    <property type="entry name" value="ThiC"/>
</dbReference>
<evidence type="ECO:0000256" key="7">
    <source>
        <dbReference type="ARBA" id="ARBA00023004"/>
    </source>
</evidence>
<dbReference type="Proteomes" id="UP001057868">
    <property type="component" value="Unassembled WGS sequence"/>
</dbReference>
<keyword evidence="3 10" id="KW-0949">S-adenosyl-L-methionine</keyword>
<dbReference type="Gene3D" id="3.20.20.540">
    <property type="entry name" value="Radical SAM ThiC family, central domain"/>
    <property type="match status" value="1"/>
</dbReference>
<evidence type="ECO:0000256" key="2">
    <source>
        <dbReference type="ARBA" id="ARBA00022485"/>
    </source>
</evidence>
<evidence type="ECO:0000256" key="10">
    <source>
        <dbReference type="HAMAP-Rule" id="MF_00089"/>
    </source>
</evidence>
<keyword evidence="12" id="KW-1185">Reference proteome</keyword>
<evidence type="ECO:0000256" key="1">
    <source>
        <dbReference type="ARBA" id="ARBA00003175"/>
    </source>
</evidence>
<keyword evidence="4 10" id="KW-0479">Metal-binding</keyword>
<evidence type="ECO:0000313" key="11">
    <source>
        <dbReference type="EMBL" id="GKU23258.1"/>
    </source>
</evidence>
<feature type="binding site" evidence="10">
    <location>
        <position position="127"/>
    </location>
    <ligand>
        <name>substrate</name>
    </ligand>
</feature>
<dbReference type="HAMAP" id="MF_00089">
    <property type="entry name" value="ThiC"/>
    <property type="match status" value="1"/>
</dbReference>
<dbReference type="GO" id="GO:0070284">
    <property type="term" value="F:phosphomethylpyrimidine synthase activity"/>
    <property type="evidence" value="ECO:0007669"/>
    <property type="project" value="UniProtKB-EC"/>
</dbReference>
<dbReference type="NCBIfam" id="TIGR00190">
    <property type="entry name" value="thiC"/>
    <property type="match status" value="1"/>
</dbReference>
<proteinExistence type="inferred from homology"/>
<keyword evidence="2 10" id="KW-0004">4Fe-4S</keyword>
<feature type="binding site" evidence="10">
    <location>
        <position position="416"/>
    </location>
    <ligand>
        <name>[4Fe-4S] cluster</name>
        <dbReference type="ChEBI" id="CHEBI:49883"/>
        <note>4Fe-4S-S-AdoMet</note>
    </ligand>
</feature>
<feature type="binding site" evidence="10">
    <location>
        <position position="163"/>
    </location>
    <ligand>
        <name>substrate</name>
    </ligand>
</feature>
<dbReference type="EMBL" id="BQXY01000001">
    <property type="protein sequence ID" value="GKU23258.1"/>
    <property type="molecule type" value="Genomic_DNA"/>
</dbReference>
<feature type="binding site" evidence="10">
    <location>
        <begin position="185"/>
        <end position="187"/>
    </location>
    <ligand>
        <name>substrate</name>
    </ligand>
</feature>
<dbReference type="GO" id="GO:0009228">
    <property type="term" value="P:thiamine biosynthetic process"/>
    <property type="evidence" value="ECO:0007669"/>
    <property type="project" value="UniProtKB-UniRule"/>
</dbReference>
<evidence type="ECO:0000256" key="5">
    <source>
        <dbReference type="ARBA" id="ARBA00022833"/>
    </source>
</evidence>
<dbReference type="InterPro" id="IPR002817">
    <property type="entry name" value="ThiC/BzaA/B"/>
</dbReference>
<evidence type="ECO:0000256" key="6">
    <source>
        <dbReference type="ARBA" id="ARBA00022977"/>
    </source>
</evidence>
<accession>A0A9W5XYG8</accession>
<dbReference type="PANTHER" id="PTHR30557:SF1">
    <property type="entry name" value="PHOSPHOMETHYLPYRIMIDINE SYNTHASE, CHLOROPLASTIC"/>
    <property type="match status" value="1"/>
</dbReference>
<evidence type="ECO:0000313" key="12">
    <source>
        <dbReference type="Proteomes" id="UP001057868"/>
    </source>
</evidence>
<keyword evidence="9 10" id="KW-0456">Lyase</keyword>
<comment type="pathway">
    <text evidence="10">Cofactor biosynthesis; thiamine diphosphate biosynthesis.</text>
</comment>
<dbReference type="FunFam" id="3.20.20.540:FF:000001">
    <property type="entry name" value="Phosphomethylpyrimidine synthase"/>
    <property type="match status" value="1"/>
</dbReference>
<comment type="cofactor">
    <cofactor evidence="10">
        <name>[4Fe-4S] cluster</name>
        <dbReference type="ChEBI" id="CHEBI:49883"/>
    </cofactor>
    <text evidence="10">Binds 1 [4Fe-4S] cluster per subunit. The cluster is coordinated with 3 cysteines and an exchangeable S-adenosyl-L-methionine.</text>
</comment>
<feature type="binding site" evidence="10">
    <location>
        <begin position="226"/>
        <end position="229"/>
    </location>
    <ligand>
        <name>substrate</name>
    </ligand>
</feature>
<dbReference type="GO" id="GO:0051539">
    <property type="term" value="F:4 iron, 4 sulfur cluster binding"/>
    <property type="evidence" value="ECO:0007669"/>
    <property type="project" value="UniProtKB-KW"/>
</dbReference>
<dbReference type="Pfam" id="PF01964">
    <property type="entry name" value="ThiC_Rad_SAM"/>
    <property type="match status" value="1"/>
</dbReference>
<feature type="binding site" evidence="10">
    <location>
        <position position="412"/>
    </location>
    <ligand>
        <name>[4Fe-4S] cluster</name>
        <dbReference type="ChEBI" id="CHEBI:49883"/>
        <note>4Fe-4S-S-AdoMet</note>
    </ligand>
</feature>
<gene>
    <name evidence="10 11" type="primary">thiC</name>
    <name evidence="11" type="ORF">CFOLD11_00840</name>
</gene>
<organism evidence="11 12">
    <name type="scientific">Clostridium folliculivorans</name>
    <dbReference type="NCBI Taxonomy" id="2886038"/>
    <lineage>
        <taxon>Bacteria</taxon>
        <taxon>Bacillati</taxon>
        <taxon>Bacillota</taxon>
        <taxon>Clostridia</taxon>
        <taxon>Eubacteriales</taxon>
        <taxon>Clostridiaceae</taxon>
        <taxon>Clostridium</taxon>
    </lineage>
</organism>
<feature type="binding site" evidence="10">
    <location>
        <position position="409"/>
    </location>
    <ligand>
        <name>[4Fe-4S] cluster</name>
        <dbReference type="ChEBI" id="CHEBI:49883"/>
        <note>4Fe-4S-S-AdoMet</note>
    </ligand>
</feature>
<keyword evidence="5 10" id="KW-0862">Zinc</keyword>
<feature type="binding site" evidence="10">
    <location>
        <position position="69"/>
    </location>
    <ligand>
        <name>substrate</name>
    </ligand>
</feature>
<dbReference type="GO" id="GO:0008270">
    <property type="term" value="F:zinc ion binding"/>
    <property type="evidence" value="ECO:0007669"/>
    <property type="project" value="UniProtKB-UniRule"/>
</dbReference>
<dbReference type="AlphaFoldDB" id="A0A9W5XYG8"/>
<comment type="similarity">
    <text evidence="10">Belongs to the ThiC family.</text>
</comment>
<comment type="catalytic activity">
    <reaction evidence="10">
        <text>5-amino-1-(5-phospho-beta-D-ribosyl)imidazole + S-adenosyl-L-methionine = 4-amino-2-methyl-5-(phosphooxymethyl)pyrimidine + CO + 5'-deoxyadenosine + formate + L-methionine + 3 H(+)</text>
        <dbReference type="Rhea" id="RHEA:24840"/>
        <dbReference type="ChEBI" id="CHEBI:15378"/>
        <dbReference type="ChEBI" id="CHEBI:15740"/>
        <dbReference type="ChEBI" id="CHEBI:17245"/>
        <dbReference type="ChEBI" id="CHEBI:17319"/>
        <dbReference type="ChEBI" id="CHEBI:57844"/>
        <dbReference type="ChEBI" id="CHEBI:58354"/>
        <dbReference type="ChEBI" id="CHEBI:59789"/>
        <dbReference type="ChEBI" id="CHEBI:137981"/>
        <dbReference type="EC" id="4.1.99.17"/>
    </reaction>
</comment>
<dbReference type="NCBIfam" id="NF009895">
    <property type="entry name" value="PRK13352.1"/>
    <property type="match status" value="1"/>
</dbReference>
<comment type="caution">
    <text evidence="11">The sequence shown here is derived from an EMBL/GenBank/DDBJ whole genome shotgun (WGS) entry which is preliminary data.</text>
</comment>
<dbReference type="EC" id="4.1.99.17" evidence="10"/>
<sequence>MNYTTQMDAAKKGIITKEMEVVAEKEKLDIEVLRGLIAEGKVVIPANKNHKSLSAEGVGQGLRTKINVNLGISKDCCDLDVELEKVRTALNMKAEAIMDLSNYGKTEHLRKKIVDMSTAMLGTVPMYDAIGFYDKDLKDITVDEFFRVVEKHGEDGVDFVTIHAGLNKETAKIVKNNPRLTNIVSRGGSLLFAWMELNKAENPFYEYYDRLLGICEKYDITISLGDACRPGSIKDATDPAQIKELITLGELTKRAWERNVQVMIEGPGHMPINEIQANMLLEKKLCHGAPFYVLGPLVTDVAPGYDHITSAIGGAIAASSGADFLCYVTPAEHLRLPTLEDMKEGIIAAKIAAHAGDIAKGVKGAMDWDNEMSMARADLDWERMFELSIDEEKARRYRKESSPENPDSCTMCGKMCSMRTMKKILNNEDLNI</sequence>
<feature type="binding site" evidence="10">
    <location>
        <position position="269"/>
    </location>
    <ligand>
        <name>Zn(2+)</name>
        <dbReference type="ChEBI" id="CHEBI:29105"/>
    </ligand>
</feature>
<name>A0A9W5XYG8_9CLOT</name>
<feature type="binding site" evidence="10">
    <location>
        <position position="333"/>
    </location>
    <ligand>
        <name>Zn(2+)</name>
        <dbReference type="ChEBI" id="CHEBI:29105"/>
    </ligand>
</feature>
<keyword evidence="6 10" id="KW-0784">Thiamine biosynthesis</keyword>
<evidence type="ECO:0000256" key="4">
    <source>
        <dbReference type="ARBA" id="ARBA00022723"/>
    </source>
</evidence>